<evidence type="ECO:0000313" key="14">
    <source>
        <dbReference type="EMBL" id="BAO45181.1"/>
    </source>
</evidence>
<dbReference type="KEGG" id="tbn:TBH_C2270"/>
<evidence type="ECO:0000256" key="4">
    <source>
        <dbReference type="ARBA" id="ARBA00022763"/>
    </source>
</evidence>
<dbReference type="PANTHER" id="PTHR42855:SF1">
    <property type="entry name" value="ABC TRANSPORTER DOMAIN-CONTAINING PROTEIN"/>
    <property type="match status" value="1"/>
</dbReference>
<dbReference type="InterPro" id="IPR003593">
    <property type="entry name" value="AAA+_ATPase"/>
</dbReference>
<dbReference type="InterPro" id="IPR003439">
    <property type="entry name" value="ABC_transporter-like_ATP-bd"/>
</dbReference>
<evidence type="ECO:0000256" key="10">
    <source>
        <dbReference type="ARBA" id="ARBA00061478"/>
    </source>
</evidence>
<evidence type="ECO:0000256" key="3">
    <source>
        <dbReference type="ARBA" id="ARBA00022741"/>
    </source>
</evidence>
<dbReference type="GO" id="GO:0006281">
    <property type="term" value="P:DNA repair"/>
    <property type="evidence" value="ECO:0007669"/>
    <property type="project" value="UniProtKB-KW"/>
</dbReference>
<evidence type="ECO:0000256" key="2">
    <source>
        <dbReference type="ARBA" id="ARBA00022737"/>
    </source>
</evidence>
<keyword evidence="7 11" id="KW-0238">DNA-binding</keyword>
<name>A0A7U6GK96_9GAMM</name>
<evidence type="ECO:0000256" key="12">
    <source>
        <dbReference type="SAM" id="MobiDB-lite"/>
    </source>
</evidence>
<keyword evidence="3 11" id="KW-0547">Nucleotide-binding</keyword>
<dbReference type="SMART" id="SM00382">
    <property type="entry name" value="AAA"/>
    <property type="match status" value="2"/>
</dbReference>
<dbReference type="FunFam" id="3.40.50.300:FF:000011">
    <property type="entry name" value="Putative ABC transporter ATP-binding component"/>
    <property type="match status" value="1"/>
</dbReference>
<dbReference type="Pfam" id="PF12848">
    <property type="entry name" value="ABC_tran_Xtn"/>
    <property type="match status" value="1"/>
</dbReference>
<evidence type="ECO:0000256" key="7">
    <source>
        <dbReference type="ARBA" id="ARBA00023125"/>
    </source>
</evidence>
<keyword evidence="2 11" id="KW-0677">Repeat</keyword>
<dbReference type="FunFam" id="3.40.50.300:FF:000309">
    <property type="entry name" value="ABC transporter ATP-binding protein"/>
    <property type="match status" value="1"/>
</dbReference>
<dbReference type="EC" id="3.6.1.-" evidence="11"/>
<proteinExistence type="inferred from homology"/>
<reference evidence="14 15" key="1">
    <citation type="journal article" date="2014" name="PLoS ONE">
        <title>Physiological and genomic features of a novel sulfur-oxidizing gammaproteobacterium belonging to a previously uncultivated symbiotic lineage isolated from a hydrothermal vent.</title>
        <authorList>
            <person name="Nunoura T."/>
            <person name="Takaki Y."/>
            <person name="Kazama H."/>
            <person name="Kakuta J."/>
            <person name="Shimamura S."/>
            <person name="Makita H."/>
            <person name="Hirai M."/>
            <person name="Miyazaki M."/>
            <person name="Takai K."/>
        </authorList>
    </citation>
    <scope>NUCLEOTIDE SEQUENCE [LARGE SCALE GENOMIC DNA]</scope>
    <source>
        <strain evidence="14 15">Hiromi1</strain>
    </source>
</reference>
<comment type="similarity">
    <text evidence="10 11">Belongs to the ABC transporter superfamily. ABCF family. Uup subfamily.</text>
</comment>
<dbReference type="InterPro" id="IPR051309">
    <property type="entry name" value="ABCF_ATPase"/>
</dbReference>
<keyword evidence="15" id="KW-1185">Reference proteome</keyword>
<sequence length="613" mass="68200">MNEVDLNIEANERICLIGRNGEGKSTLMKVIAGEIPFDDGEVRVEGGARIAFLRQEVPDDMAGRIFDLVADGLGNLAGLVKDYHAACVSLAESGDEAAMNHLSVAQQKMEAAGGWALEQRVEEVISRMELDPDQEFSALSGGMKRRVLLARALAAEPDLLLLDEPTNHLDIEAIAWLEEFLLGWRGSLLFITHDRAFLRRLATRIVELDRGMITDWPGDYDNYLRRKAERENAEARENARFDKKLAQEEVWIRQGIKARRTRNEGRVRQLQAMREAARERRSKQGSVKLAMNKGELSGKLVCEAENVSYAWDGNPVVRNFSATILRGDKLGIIGPNGCGKSTLLNLLLGKLKPDAGDIRLGSKVEVAYFDQLRAQLDEEATVIDNVSGGSDSVTINGHSKHIISYLQDFLFPPARARQPVKALSGGERNRLLLAKLFMKPANLLVMDEPTNDLDVETLELLEELLLNYEGTLLLVSHDRAFLDNVVTSSLVFEGQGQVNAYVGGYSDWLAQRPAPEEDKPRQKAGTEAPRVKPQSAPGRKLGYKEQRELARLPGDIEAMEERRANVEQALSDPELYQSDPEKAQSLSGELQEVVAQLEALYLRWDELEEIQGG</sequence>
<comment type="function">
    <text evidence="11">Probably plays a role in ribosome assembly or function. May be involved in resolution of branched DNA intermediates that result from template switching in postreplication gaps. Binds DNA and has ATPase activity.</text>
</comment>
<keyword evidence="6 11" id="KW-0067">ATP-binding</keyword>
<dbReference type="GO" id="GO:0003677">
    <property type="term" value="F:DNA binding"/>
    <property type="evidence" value="ECO:0007669"/>
    <property type="project" value="UniProtKB-UniRule"/>
</dbReference>
<feature type="region of interest" description="Disordered" evidence="12">
    <location>
        <begin position="560"/>
        <end position="588"/>
    </location>
</feature>
<evidence type="ECO:0000313" key="15">
    <source>
        <dbReference type="Proteomes" id="UP000031631"/>
    </source>
</evidence>
<feature type="domain" description="ABC transporter" evidence="13">
    <location>
        <begin position="302"/>
        <end position="528"/>
    </location>
</feature>
<dbReference type="InterPro" id="IPR032524">
    <property type="entry name" value="ABC_tran_C"/>
</dbReference>
<dbReference type="AlphaFoldDB" id="A0A7U6GK96"/>
<dbReference type="InterPro" id="IPR017871">
    <property type="entry name" value="ABC_transporter-like_CS"/>
</dbReference>
<keyword evidence="1 11" id="KW-0963">Cytoplasm</keyword>
<accession>A0A7U6GK96</accession>
<dbReference type="SUPFAM" id="SSF52540">
    <property type="entry name" value="P-loop containing nucleoside triphosphate hydrolases"/>
    <property type="match status" value="2"/>
</dbReference>
<evidence type="ECO:0000256" key="1">
    <source>
        <dbReference type="ARBA" id="ARBA00022490"/>
    </source>
</evidence>
<evidence type="ECO:0000256" key="9">
    <source>
        <dbReference type="ARBA" id="ARBA00049360"/>
    </source>
</evidence>
<evidence type="ECO:0000256" key="5">
    <source>
        <dbReference type="ARBA" id="ARBA00022801"/>
    </source>
</evidence>
<dbReference type="GO" id="GO:0005737">
    <property type="term" value="C:cytoplasm"/>
    <property type="evidence" value="ECO:0007669"/>
    <property type="project" value="UniProtKB-SubCell"/>
</dbReference>
<dbReference type="GO" id="GO:0005524">
    <property type="term" value="F:ATP binding"/>
    <property type="evidence" value="ECO:0007669"/>
    <property type="project" value="UniProtKB-UniRule"/>
</dbReference>
<dbReference type="InterPro" id="IPR032781">
    <property type="entry name" value="ABC_tran_Xtn"/>
</dbReference>
<evidence type="ECO:0000259" key="13">
    <source>
        <dbReference type="PROSITE" id="PS50893"/>
    </source>
</evidence>
<keyword evidence="4 11" id="KW-0227">DNA damage</keyword>
<dbReference type="PROSITE" id="PS00211">
    <property type="entry name" value="ABC_TRANSPORTER_1"/>
    <property type="match status" value="2"/>
</dbReference>
<keyword evidence="8 11" id="KW-0234">DNA repair</keyword>
<dbReference type="CDD" id="cd03221">
    <property type="entry name" value="ABCF_EF-3"/>
    <property type="match status" value="2"/>
</dbReference>
<comment type="subcellular location">
    <subcellularLocation>
        <location evidence="11">Cytoplasm</location>
    </subcellularLocation>
    <text evidence="11">Associates with ribosomes.</text>
</comment>
<dbReference type="InterPro" id="IPR027417">
    <property type="entry name" value="P-loop_NTPase"/>
</dbReference>
<evidence type="ECO:0000256" key="11">
    <source>
        <dbReference type="HAMAP-Rule" id="MF_00848"/>
    </source>
</evidence>
<gene>
    <name evidence="11" type="primary">uup</name>
    <name evidence="14" type="ORF">TBH_C2270</name>
</gene>
<dbReference type="Pfam" id="PF16326">
    <property type="entry name" value="ABC_tran_CTD"/>
    <property type="match status" value="1"/>
</dbReference>
<dbReference type="PROSITE" id="PS50893">
    <property type="entry name" value="ABC_TRANSPORTER_2"/>
    <property type="match status" value="2"/>
</dbReference>
<dbReference type="GO" id="GO:0043022">
    <property type="term" value="F:ribosome binding"/>
    <property type="evidence" value="ECO:0007669"/>
    <property type="project" value="UniProtKB-UniRule"/>
</dbReference>
<dbReference type="HAMAP" id="MF_00848">
    <property type="entry name" value="Uup"/>
    <property type="match status" value="1"/>
</dbReference>
<dbReference type="Pfam" id="PF00005">
    <property type="entry name" value="ABC_tran"/>
    <property type="match status" value="2"/>
</dbReference>
<dbReference type="InterPro" id="IPR037118">
    <property type="entry name" value="Val-tRNA_synth_C_sf"/>
</dbReference>
<dbReference type="PANTHER" id="PTHR42855">
    <property type="entry name" value="ABC TRANSPORTER ATP-BINDING SUBUNIT"/>
    <property type="match status" value="1"/>
</dbReference>
<evidence type="ECO:0000256" key="6">
    <source>
        <dbReference type="ARBA" id="ARBA00022840"/>
    </source>
</evidence>
<dbReference type="Gene3D" id="3.40.50.300">
    <property type="entry name" value="P-loop containing nucleotide triphosphate hydrolases"/>
    <property type="match status" value="2"/>
</dbReference>
<dbReference type="EMBL" id="AP012273">
    <property type="protein sequence ID" value="BAO45181.1"/>
    <property type="molecule type" value="Genomic_DNA"/>
</dbReference>
<dbReference type="GO" id="GO:0016887">
    <property type="term" value="F:ATP hydrolysis activity"/>
    <property type="evidence" value="ECO:0007669"/>
    <property type="project" value="UniProtKB-UniRule"/>
</dbReference>
<dbReference type="Proteomes" id="UP000031631">
    <property type="component" value="Chromosome"/>
</dbReference>
<organism evidence="14 15">
    <name type="scientific">Thiolapillus brandeum</name>
    <dbReference type="NCBI Taxonomy" id="1076588"/>
    <lineage>
        <taxon>Bacteria</taxon>
        <taxon>Pseudomonadati</taxon>
        <taxon>Pseudomonadota</taxon>
        <taxon>Gammaproteobacteria</taxon>
        <taxon>Chromatiales</taxon>
        <taxon>Sedimenticolaceae</taxon>
        <taxon>Thiolapillus</taxon>
    </lineage>
</organism>
<feature type="domain" description="ABC transporter" evidence="13">
    <location>
        <begin position="1"/>
        <end position="235"/>
    </location>
</feature>
<protein>
    <recommendedName>
        <fullName evidence="11">ATP-binding protein Uup</fullName>
        <ecNumber evidence="11">3.6.1.-</ecNumber>
    </recommendedName>
</protein>
<comment type="catalytic activity">
    <reaction evidence="9 11">
        <text>ATP + H2O = ADP + phosphate + H(+)</text>
        <dbReference type="Rhea" id="RHEA:13065"/>
        <dbReference type="ChEBI" id="CHEBI:15377"/>
        <dbReference type="ChEBI" id="CHEBI:15378"/>
        <dbReference type="ChEBI" id="CHEBI:30616"/>
        <dbReference type="ChEBI" id="CHEBI:43474"/>
        <dbReference type="ChEBI" id="CHEBI:456216"/>
    </reaction>
</comment>
<dbReference type="Gene3D" id="1.10.287.380">
    <property type="entry name" value="Valyl-tRNA synthetase, C-terminal domain"/>
    <property type="match status" value="1"/>
</dbReference>
<feature type="region of interest" description="Disordered" evidence="12">
    <location>
        <begin position="511"/>
        <end position="544"/>
    </location>
</feature>
<evidence type="ECO:0000256" key="8">
    <source>
        <dbReference type="ARBA" id="ARBA00023204"/>
    </source>
</evidence>
<feature type="binding site" evidence="11">
    <location>
        <begin position="334"/>
        <end position="341"/>
    </location>
    <ligand>
        <name>ATP</name>
        <dbReference type="ChEBI" id="CHEBI:30616"/>
        <label>2</label>
    </ligand>
</feature>
<dbReference type="InterPro" id="IPR043686">
    <property type="entry name" value="Uup"/>
</dbReference>
<keyword evidence="5 11" id="KW-0378">Hydrolase</keyword>
<feature type="binding site" evidence="11">
    <location>
        <begin position="18"/>
        <end position="25"/>
    </location>
    <ligand>
        <name>ATP</name>
        <dbReference type="ChEBI" id="CHEBI:30616"/>
        <label>1</label>
    </ligand>
</feature>